<organism evidence="4">
    <name type="scientific">Naegleria gruberi</name>
    <name type="common">Amoeba</name>
    <dbReference type="NCBI Taxonomy" id="5762"/>
    <lineage>
        <taxon>Eukaryota</taxon>
        <taxon>Discoba</taxon>
        <taxon>Heterolobosea</taxon>
        <taxon>Tetramitia</taxon>
        <taxon>Eutetramitia</taxon>
        <taxon>Vahlkampfiidae</taxon>
        <taxon>Naegleria</taxon>
    </lineage>
</organism>
<keyword evidence="1" id="KW-0175">Coiled coil</keyword>
<keyword evidence="2" id="KW-1133">Transmembrane helix</keyword>
<dbReference type="InParanoid" id="D2W1F0"/>
<keyword evidence="2" id="KW-0812">Transmembrane</keyword>
<name>D2W1F0_NAEGR</name>
<dbReference type="EMBL" id="GG738922">
    <property type="protein sequence ID" value="EFC37076.1"/>
    <property type="molecule type" value="Genomic_DNA"/>
</dbReference>
<evidence type="ECO:0000256" key="2">
    <source>
        <dbReference type="SAM" id="Phobius"/>
    </source>
</evidence>
<dbReference type="VEuPathDB" id="AmoebaDB:NAEGRDRAFT_75193"/>
<protein>
    <submittedName>
        <fullName evidence="3">Predicted protein</fullName>
    </submittedName>
</protein>
<reference evidence="3 4" key="1">
    <citation type="journal article" date="2010" name="Cell">
        <title>The genome of Naegleria gruberi illuminates early eukaryotic versatility.</title>
        <authorList>
            <person name="Fritz-Laylin L.K."/>
            <person name="Prochnik S.E."/>
            <person name="Ginger M.L."/>
            <person name="Dacks J.B."/>
            <person name="Carpenter M.L."/>
            <person name="Field M.C."/>
            <person name="Kuo A."/>
            <person name="Paredez A."/>
            <person name="Chapman J."/>
            <person name="Pham J."/>
            <person name="Shu S."/>
            <person name="Neupane R."/>
            <person name="Cipriano M."/>
            <person name="Mancuso J."/>
            <person name="Tu H."/>
            <person name="Salamov A."/>
            <person name="Lindquist E."/>
            <person name="Shapiro H."/>
            <person name="Lucas S."/>
            <person name="Grigoriev I.V."/>
            <person name="Cande W.Z."/>
            <person name="Fulton C."/>
            <person name="Rokhsar D.S."/>
            <person name="Dawson S.C."/>
        </authorList>
    </citation>
    <scope>NUCLEOTIDE SEQUENCE [LARGE SCALE GENOMIC DNA]</scope>
    <source>
        <strain evidence="3 4">NEG-M</strain>
    </source>
</reference>
<feature type="transmembrane region" description="Helical" evidence="2">
    <location>
        <begin position="143"/>
        <end position="162"/>
    </location>
</feature>
<accession>D2W1F0</accession>
<evidence type="ECO:0000256" key="1">
    <source>
        <dbReference type="SAM" id="Coils"/>
    </source>
</evidence>
<dbReference type="GeneID" id="8857106"/>
<gene>
    <name evidence="3" type="ORF">NAEGRDRAFT_75193</name>
</gene>
<feature type="coiled-coil region" evidence="1">
    <location>
        <begin position="11"/>
        <end position="56"/>
    </location>
</feature>
<dbReference type="KEGG" id="ngr:NAEGRDRAFT_75193"/>
<evidence type="ECO:0000313" key="4">
    <source>
        <dbReference type="Proteomes" id="UP000006671"/>
    </source>
</evidence>
<dbReference type="OrthoDB" id="10349032at2759"/>
<sequence>MYSYDHSQLYLKKEIDELEFELKEFDRMEMQFNQKANRLQYQVDSMEAKLENLGCDILHVEMVVSHLKNEFRYAKTNEIIDSLRYRLDAQGYHLQNLKESKEYLAMDIHDKLREIDSVTLDFIDDLERNLDGKISFFRYYYPTIMRSMLITCLIGFIASYLYHAVGVSIELRLGGDDDEEEGGEDGEKEEAD</sequence>
<dbReference type="Proteomes" id="UP000006671">
    <property type="component" value="Unassembled WGS sequence"/>
</dbReference>
<keyword evidence="4" id="KW-1185">Reference proteome</keyword>
<keyword evidence="2" id="KW-0472">Membrane</keyword>
<dbReference type="AlphaFoldDB" id="D2W1F0"/>
<evidence type="ECO:0000313" key="3">
    <source>
        <dbReference type="EMBL" id="EFC37076.1"/>
    </source>
</evidence>
<proteinExistence type="predicted"/>
<dbReference type="RefSeq" id="XP_002669820.1">
    <property type="nucleotide sequence ID" value="XM_002669774.1"/>
</dbReference>